<dbReference type="InterPro" id="IPR002347">
    <property type="entry name" value="SDR_fam"/>
</dbReference>
<dbReference type="RefSeq" id="WP_149673542.1">
    <property type="nucleotide sequence ID" value="NZ_VTUZ01000025.1"/>
</dbReference>
<dbReference type="PANTHER" id="PTHR43431">
    <property type="entry name" value="OXIDOREDUCTASE, SHORT CHAIN DEHYDROGENASE/REDUCTASE FAMILY (AFU_ORTHOLOGUE AFUA_5G14000)"/>
    <property type="match status" value="1"/>
</dbReference>
<organism evidence="1 2">
    <name type="scientific">Paraburkholderia panacisoli</name>
    <dbReference type="NCBI Taxonomy" id="2603818"/>
    <lineage>
        <taxon>Bacteria</taxon>
        <taxon>Pseudomonadati</taxon>
        <taxon>Pseudomonadota</taxon>
        <taxon>Betaproteobacteria</taxon>
        <taxon>Burkholderiales</taxon>
        <taxon>Burkholderiaceae</taxon>
        <taxon>Paraburkholderia</taxon>
    </lineage>
</organism>
<dbReference type="EMBL" id="VTUZ01000025">
    <property type="protein sequence ID" value="KAA1004898.1"/>
    <property type="molecule type" value="Genomic_DNA"/>
</dbReference>
<proteinExistence type="predicted"/>
<gene>
    <name evidence="1" type="ORF">FVF58_30780</name>
</gene>
<name>A0A5B0GQ54_9BURK</name>
<dbReference type="PANTHER" id="PTHR43431:SF1">
    <property type="entry name" value="OS08G0476300 PROTEIN"/>
    <property type="match status" value="1"/>
</dbReference>
<dbReference type="InterPro" id="IPR036291">
    <property type="entry name" value="NAD(P)-bd_dom_sf"/>
</dbReference>
<dbReference type="Pfam" id="PF00106">
    <property type="entry name" value="adh_short"/>
    <property type="match status" value="1"/>
</dbReference>
<comment type="caution">
    <text evidence="1">The sequence shown here is derived from an EMBL/GenBank/DDBJ whole genome shotgun (WGS) entry which is preliminary data.</text>
</comment>
<evidence type="ECO:0000313" key="2">
    <source>
        <dbReference type="Proteomes" id="UP000325273"/>
    </source>
</evidence>
<accession>A0A5B0GQ54</accession>
<dbReference type="Proteomes" id="UP000325273">
    <property type="component" value="Unassembled WGS sequence"/>
</dbReference>
<reference evidence="1 2" key="1">
    <citation type="submission" date="2019-08" db="EMBL/GenBank/DDBJ databases">
        <title>Paraburkholderia sp. DCY113.</title>
        <authorList>
            <person name="Kang J."/>
        </authorList>
    </citation>
    <scope>NUCLEOTIDE SEQUENCE [LARGE SCALE GENOMIC DNA]</scope>
    <source>
        <strain evidence="1 2">DCY113</strain>
    </source>
</reference>
<dbReference type="PRINTS" id="PR00081">
    <property type="entry name" value="GDHRDH"/>
</dbReference>
<sequence length="238" mass="24904">MAKILSTRPVAVVAGAGPGNGLALAQTFATAGYAVALLGRDALKVEALAAQVPFSRAYACDVSDAASVAAVFAGVRSELGEIDALLFNAGSGVFADIEAVTAGQFEAAWRVNALGAFLCSKEVIPSMIERGRGSIVFIGATASRRGSIQTAAFAPAKAAQRSLAESMARKLWPKGIHVALVIVDGIVDLPDSRKQMPDRPVDAFVSPAALAEAVYGLTTQDRRGWSFEIEVRPFLEPW</sequence>
<evidence type="ECO:0000313" key="1">
    <source>
        <dbReference type="EMBL" id="KAA1004898.1"/>
    </source>
</evidence>
<dbReference type="SUPFAM" id="SSF51735">
    <property type="entry name" value="NAD(P)-binding Rossmann-fold domains"/>
    <property type="match status" value="1"/>
</dbReference>
<keyword evidence="2" id="KW-1185">Reference proteome</keyword>
<dbReference type="Gene3D" id="3.40.50.720">
    <property type="entry name" value="NAD(P)-binding Rossmann-like Domain"/>
    <property type="match status" value="1"/>
</dbReference>
<protein>
    <submittedName>
        <fullName evidence="1">SDR family NAD(P)-dependent oxidoreductase</fullName>
    </submittedName>
</protein>
<dbReference type="AlphaFoldDB" id="A0A5B0GQ54"/>